<sequence length="60" mass="6605">MAIREVKLIHKILAIIGIILLGIGSFVSCLSLDNFIANVGNALMIIGIAISWYGFIYWKP</sequence>
<keyword evidence="1" id="KW-0812">Transmembrane</keyword>
<dbReference type="KEGG" id="bpj:B2904_orf1039"/>
<feature type="transmembrane region" description="Helical" evidence="1">
    <location>
        <begin position="12"/>
        <end position="33"/>
    </location>
</feature>
<feature type="transmembrane region" description="Helical" evidence="1">
    <location>
        <begin position="39"/>
        <end position="58"/>
    </location>
</feature>
<organism evidence="2 3">
    <name type="scientific">Brachyspira pilosicoli B2904</name>
    <dbReference type="NCBI Taxonomy" id="1133568"/>
    <lineage>
        <taxon>Bacteria</taxon>
        <taxon>Pseudomonadati</taxon>
        <taxon>Spirochaetota</taxon>
        <taxon>Spirochaetia</taxon>
        <taxon>Brachyspirales</taxon>
        <taxon>Brachyspiraceae</taxon>
        <taxon>Brachyspira</taxon>
    </lineage>
</organism>
<dbReference type="Proteomes" id="UP000007346">
    <property type="component" value="Chromosome"/>
</dbReference>
<name>J9UKN1_BRAPL</name>
<keyword evidence="1" id="KW-1133">Transmembrane helix</keyword>
<dbReference type="PROSITE" id="PS51257">
    <property type="entry name" value="PROKAR_LIPOPROTEIN"/>
    <property type="match status" value="1"/>
</dbReference>
<proteinExistence type="predicted"/>
<dbReference type="HOGENOM" id="CLU_209595_0_0_12"/>
<keyword evidence="1" id="KW-0472">Membrane</keyword>
<gene>
    <name evidence="2" type="ORF">B2904_orf1039</name>
</gene>
<protein>
    <submittedName>
        <fullName evidence="2">Uncharacterized protein</fullName>
    </submittedName>
</protein>
<dbReference type="PATRIC" id="fig|1133568.3.peg.1038"/>
<reference evidence="2 3" key="1">
    <citation type="journal article" date="2012" name="BMC Genomics">
        <title>Comparative genomics of Brachyspira pilosicoli strains: genome rearrangements, reductions and correlation of genetic compliment with phenotypic diversity.</title>
        <authorList>
            <person name="Mappley L.J."/>
            <person name="Black M.L."/>
            <person name="Abuoun M."/>
            <person name="Darby A.C."/>
            <person name="Woodward M.J."/>
            <person name="Parkhill J."/>
            <person name="Turner A.K."/>
            <person name="Bellgard M.I."/>
            <person name="La T."/>
            <person name="Phillips N.D."/>
            <person name="La Ragione R.M."/>
            <person name="Hampson D.J."/>
        </authorList>
    </citation>
    <scope>NUCLEOTIDE SEQUENCE [LARGE SCALE GENOMIC DNA]</scope>
    <source>
        <strain evidence="2">B2904</strain>
    </source>
</reference>
<evidence type="ECO:0000313" key="3">
    <source>
        <dbReference type="Proteomes" id="UP000007346"/>
    </source>
</evidence>
<accession>J9UKN1</accession>
<dbReference type="EMBL" id="CP003490">
    <property type="protein sequence ID" value="AFR70380.1"/>
    <property type="molecule type" value="Genomic_DNA"/>
</dbReference>
<evidence type="ECO:0000313" key="2">
    <source>
        <dbReference type="EMBL" id="AFR70380.1"/>
    </source>
</evidence>
<dbReference type="RefSeq" id="WP_014933363.1">
    <property type="nucleotide sequence ID" value="NC_018607.1"/>
</dbReference>
<dbReference type="AlphaFoldDB" id="J9UKN1"/>
<evidence type="ECO:0000256" key="1">
    <source>
        <dbReference type="SAM" id="Phobius"/>
    </source>
</evidence>